<evidence type="ECO:0000256" key="1">
    <source>
        <dbReference type="SAM" id="Phobius"/>
    </source>
</evidence>
<dbReference type="Proteomes" id="UP000478052">
    <property type="component" value="Unassembled WGS sequence"/>
</dbReference>
<organism evidence="3 4">
    <name type="scientific">Aphis craccivora</name>
    <name type="common">Cowpea aphid</name>
    <dbReference type="NCBI Taxonomy" id="307492"/>
    <lineage>
        <taxon>Eukaryota</taxon>
        <taxon>Metazoa</taxon>
        <taxon>Ecdysozoa</taxon>
        <taxon>Arthropoda</taxon>
        <taxon>Hexapoda</taxon>
        <taxon>Insecta</taxon>
        <taxon>Pterygota</taxon>
        <taxon>Neoptera</taxon>
        <taxon>Paraneoptera</taxon>
        <taxon>Hemiptera</taxon>
        <taxon>Sternorrhyncha</taxon>
        <taxon>Aphidomorpha</taxon>
        <taxon>Aphidoidea</taxon>
        <taxon>Aphididae</taxon>
        <taxon>Aphidini</taxon>
        <taxon>Aphis</taxon>
        <taxon>Aphis</taxon>
    </lineage>
</organism>
<evidence type="ECO:0000259" key="2">
    <source>
        <dbReference type="Pfam" id="PF10551"/>
    </source>
</evidence>
<keyword evidence="1" id="KW-1133">Transmembrane helix</keyword>
<sequence length="291" mass="33504">MNKGLGLFHLVVVVTQFFLFVTMNKIEIIKTDRGGSITTDQSILNVLKNIEHENHLLSSAQVEATKAMLNMHTKAQNNFDTPSRVFAEETSNLSNEAMVLLTDEKSIKRSLRRIRNKKYPSLCPLSELKINSNWATTGGAEPKQFLLFDNENNDNRLIVFASPEGIGVWIEHFLLVLKSFIKYLYIIHACIKNTLIPCVYALLQRKNKEIYVELLSKLKSMLFELKLKTISIDFEQLMIQAIELVFVDINIQCCYYHLSQSIWRKVQNIGLTKKYKENENVRQMVGMIGKV</sequence>
<protein>
    <submittedName>
        <fullName evidence="3">MULE domain-containing protein</fullName>
    </submittedName>
</protein>
<feature type="domain" description="MULE transposase" evidence="2">
    <location>
        <begin position="192"/>
        <end position="260"/>
    </location>
</feature>
<reference evidence="3 4" key="1">
    <citation type="submission" date="2019-08" db="EMBL/GenBank/DDBJ databases">
        <title>Whole genome of Aphis craccivora.</title>
        <authorList>
            <person name="Voronova N.V."/>
            <person name="Shulinski R.S."/>
            <person name="Bandarenka Y.V."/>
            <person name="Zhorov D.G."/>
            <person name="Warner D."/>
        </authorList>
    </citation>
    <scope>NUCLEOTIDE SEQUENCE [LARGE SCALE GENOMIC DNA]</scope>
    <source>
        <strain evidence="3">180601</strain>
        <tissue evidence="3">Whole Body</tissue>
    </source>
</reference>
<name>A0A6G0Z278_APHCR</name>
<keyword evidence="1" id="KW-0472">Membrane</keyword>
<evidence type="ECO:0000313" key="4">
    <source>
        <dbReference type="Proteomes" id="UP000478052"/>
    </source>
</evidence>
<feature type="non-terminal residue" evidence="3">
    <location>
        <position position="291"/>
    </location>
</feature>
<keyword evidence="4" id="KW-1185">Reference proteome</keyword>
<dbReference type="InterPro" id="IPR018289">
    <property type="entry name" value="MULE_transposase_dom"/>
</dbReference>
<keyword evidence="1" id="KW-0812">Transmembrane</keyword>
<dbReference type="AlphaFoldDB" id="A0A6G0Z278"/>
<gene>
    <name evidence="3" type="ORF">FWK35_00014915</name>
</gene>
<dbReference type="Pfam" id="PF10551">
    <property type="entry name" value="MULE"/>
    <property type="match status" value="1"/>
</dbReference>
<dbReference type="EMBL" id="VUJU01001561">
    <property type="protein sequence ID" value="KAF0764739.1"/>
    <property type="molecule type" value="Genomic_DNA"/>
</dbReference>
<accession>A0A6G0Z278</accession>
<proteinExistence type="predicted"/>
<evidence type="ECO:0000313" key="3">
    <source>
        <dbReference type="EMBL" id="KAF0764739.1"/>
    </source>
</evidence>
<feature type="transmembrane region" description="Helical" evidence="1">
    <location>
        <begin position="6"/>
        <end position="23"/>
    </location>
</feature>
<comment type="caution">
    <text evidence="3">The sequence shown here is derived from an EMBL/GenBank/DDBJ whole genome shotgun (WGS) entry which is preliminary data.</text>
</comment>
<dbReference type="OrthoDB" id="6621630at2759"/>